<protein>
    <recommendedName>
        <fullName evidence="1">Antitoxin SocA-like Panacea domain-containing protein</fullName>
    </recommendedName>
</protein>
<dbReference type="Pfam" id="PF13274">
    <property type="entry name" value="SocA_Panacea"/>
    <property type="match status" value="1"/>
</dbReference>
<dbReference type="RefSeq" id="WP_073597436.1">
    <property type="nucleotide sequence ID" value="NZ_MRCE01000071.1"/>
</dbReference>
<evidence type="ECO:0000259" key="1">
    <source>
        <dbReference type="Pfam" id="PF13274"/>
    </source>
</evidence>
<dbReference type="Proteomes" id="UP000185860">
    <property type="component" value="Unassembled WGS sequence"/>
</dbReference>
<organism evidence="2 3">
    <name type="scientific">[Phormidium ambiguum] IAM M-71</name>
    <dbReference type="NCBI Taxonomy" id="454136"/>
    <lineage>
        <taxon>Bacteria</taxon>
        <taxon>Bacillati</taxon>
        <taxon>Cyanobacteriota</taxon>
        <taxon>Cyanophyceae</taxon>
        <taxon>Oscillatoriophycideae</taxon>
        <taxon>Aerosakkonematales</taxon>
        <taxon>Aerosakkonemataceae</taxon>
        <taxon>Floridanema</taxon>
    </lineage>
</organism>
<dbReference type="EMBL" id="MRCE01000071">
    <property type="protein sequence ID" value="OKH30125.1"/>
    <property type="molecule type" value="Genomic_DNA"/>
</dbReference>
<accession>A0A1U7I269</accession>
<dbReference type="AlphaFoldDB" id="A0A1U7I269"/>
<dbReference type="InterPro" id="IPR025272">
    <property type="entry name" value="SocA_Panacea"/>
</dbReference>
<proteinExistence type="predicted"/>
<dbReference type="STRING" id="454136.NIES2119_31475"/>
<name>A0A1U7I269_9CYAN</name>
<feature type="domain" description="Antitoxin SocA-like Panacea" evidence="1">
    <location>
        <begin position="30"/>
        <end position="123"/>
    </location>
</feature>
<reference evidence="2 3" key="1">
    <citation type="submission" date="2016-11" db="EMBL/GenBank/DDBJ databases">
        <title>Draft Genome Sequences of Nine Cyanobacterial Strains from Diverse Habitats.</title>
        <authorList>
            <person name="Zhu T."/>
            <person name="Hou S."/>
            <person name="Lu X."/>
            <person name="Hess W.R."/>
        </authorList>
    </citation>
    <scope>NUCLEOTIDE SEQUENCE [LARGE SCALE GENOMIC DNA]</scope>
    <source>
        <strain evidence="2 3">IAM M-71</strain>
    </source>
</reference>
<evidence type="ECO:0000313" key="3">
    <source>
        <dbReference type="Proteomes" id="UP000185860"/>
    </source>
</evidence>
<gene>
    <name evidence="2" type="ORF">NIES2119_31475</name>
</gene>
<evidence type="ECO:0000313" key="2">
    <source>
        <dbReference type="EMBL" id="OKH30125.1"/>
    </source>
</evidence>
<comment type="caution">
    <text evidence="2">The sequence shown here is derived from an EMBL/GenBank/DDBJ whole genome shotgun (WGS) entry which is preliminary data.</text>
</comment>
<sequence length="257" mass="29803">MTILSCHDVAKYFLTKVDPLAGDLVSNLKLQKLVYYAQGLHLALYEEPLFPEPIEAWPHGPVIPVLYHAYKQYGNAAIERPQDVDFSRYDDRIRNLLDEVYSFFGQFSAWKLRDMTHEEDPWKNAPTNGVINLQLMKEYFKAWLKRHPAIKAVSTSQQAEMVQKFATLASEWELEVAGCSFVAEKYSHPAYQQIIEMGPAVIPLLLRELEIRPNHWFEALRAITGANPIQPEQRGRIKQMAQAWLNWGREHGYQWFG</sequence>